<proteinExistence type="predicted"/>
<dbReference type="Proteomes" id="UP001292116">
    <property type="component" value="Unassembled WGS sequence"/>
</dbReference>
<reference evidence="2 3" key="1">
    <citation type="submission" date="2023-11" db="EMBL/GenBank/DDBJ databases">
        <title>Draft genomes analysis of Pseudomonas asiatica isolated from milk, feces and farm soil of cows suffering from clinical mastitis.</title>
        <authorList>
            <person name="Rahman T."/>
            <person name="Das Z.C."/>
            <person name="Hoque M.N."/>
        </authorList>
    </citation>
    <scope>NUCLEOTIDE SEQUENCE [LARGE SCALE GENOMIC DNA]</scope>
    <source>
        <strain evidence="2 3">2F2</strain>
    </source>
</reference>
<sequence>MSEQPISLPELAELHTAMARIIREAMPQVVDVQHYPKLQEGLPMPALYFALSGLAPGPDPGDGRTAVMATFEACVLVESDREQAHLQAAILATKLVRLLDHDQYWGVECVDQAQDVHAMPSESIPELLQCAAWTVQWRHVLYLGDTEWPWEDQPPGSLLFAFDPDSGPGSEHQYQGPEAMG</sequence>
<evidence type="ECO:0000256" key="1">
    <source>
        <dbReference type="SAM" id="MobiDB-lite"/>
    </source>
</evidence>
<organism evidence="2 3">
    <name type="scientific">Pseudomonas asiatica</name>
    <dbReference type="NCBI Taxonomy" id="2219225"/>
    <lineage>
        <taxon>Bacteria</taxon>
        <taxon>Pseudomonadati</taxon>
        <taxon>Pseudomonadota</taxon>
        <taxon>Gammaproteobacteria</taxon>
        <taxon>Pseudomonadales</taxon>
        <taxon>Pseudomonadaceae</taxon>
        <taxon>Pseudomonas</taxon>
    </lineage>
</organism>
<gene>
    <name evidence="2" type="ORF">SOW75_22525</name>
</gene>
<keyword evidence="3" id="KW-1185">Reference proteome</keyword>
<accession>A0ABU5L484</accession>
<dbReference type="RefSeq" id="WP_322491962.1">
    <property type="nucleotide sequence ID" value="NZ_JAXUBM010000032.1"/>
</dbReference>
<comment type="caution">
    <text evidence="2">The sequence shown here is derived from an EMBL/GenBank/DDBJ whole genome shotgun (WGS) entry which is preliminary data.</text>
</comment>
<evidence type="ECO:0008006" key="4">
    <source>
        <dbReference type="Google" id="ProtNLM"/>
    </source>
</evidence>
<name>A0ABU5L484_9PSED</name>
<feature type="region of interest" description="Disordered" evidence="1">
    <location>
        <begin position="161"/>
        <end position="181"/>
    </location>
</feature>
<evidence type="ECO:0000313" key="3">
    <source>
        <dbReference type="Proteomes" id="UP001292116"/>
    </source>
</evidence>
<protein>
    <recommendedName>
        <fullName evidence="4">Phage protein</fullName>
    </recommendedName>
</protein>
<dbReference type="EMBL" id="JAXUBM010000032">
    <property type="protein sequence ID" value="MDZ5740964.1"/>
    <property type="molecule type" value="Genomic_DNA"/>
</dbReference>
<evidence type="ECO:0000313" key="2">
    <source>
        <dbReference type="EMBL" id="MDZ5740964.1"/>
    </source>
</evidence>